<evidence type="ECO:0000256" key="8">
    <source>
        <dbReference type="SAM" id="Phobius"/>
    </source>
</evidence>
<proteinExistence type="inferred from homology"/>
<accession>A0ABV3PF97</accession>
<evidence type="ECO:0000256" key="1">
    <source>
        <dbReference type="ARBA" id="ARBA00004651"/>
    </source>
</evidence>
<dbReference type="Pfam" id="PF02293">
    <property type="entry name" value="AmiS_UreI"/>
    <property type="match status" value="1"/>
</dbReference>
<evidence type="ECO:0000256" key="5">
    <source>
        <dbReference type="ARBA" id="ARBA00022692"/>
    </source>
</evidence>
<feature type="transmembrane region" description="Helical" evidence="8">
    <location>
        <begin position="116"/>
        <end position="136"/>
    </location>
</feature>
<comment type="similarity">
    <text evidence="2">Belongs to the AmiS/UreI family.</text>
</comment>
<reference evidence="9 10" key="1">
    <citation type="submission" date="2024-07" db="EMBL/GenBank/DDBJ databases">
        <title>Description of Labrys sedimenti sp. nov., isolated from a diclofenac-degrading enrichment culture.</title>
        <authorList>
            <person name="Tancsics A."/>
            <person name="Csepanyi A."/>
        </authorList>
    </citation>
    <scope>NUCLEOTIDE SEQUENCE [LARGE SCALE GENOMIC DNA]</scope>
    <source>
        <strain evidence="9 10">LMG 23578</strain>
    </source>
</reference>
<dbReference type="InterPro" id="IPR003211">
    <property type="entry name" value="AmiSUreI_transpt"/>
</dbReference>
<feature type="transmembrane region" description="Helical" evidence="8">
    <location>
        <begin position="6"/>
        <end position="23"/>
    </location>
</feature>
<gene>
    <name evidence="9" type="ORF">ABXS05_01435</name>
</gene>
<dbReference type="Proteomes" id="UP001555786">
    <property type="component" value="Unassembled WGS sequence"/>
</dbReference>
<evidence type="ECO:0000256" key="4">
    <source>
        <dbReference type="ARBA" id="ARBA00022475"/>
    </source>
</evidence>
<evidence type="ECO:0000313" key="10">
    <source>
        <dbReference type="Proteomes" id="UP001555786"/>
    </source>
</evidence>
<keyword evidence="3" id="KW-0813">Transport</keyword>
<evidence type="ECO:0000256" key="6">
    <source>
        <dbReference type="ARBA" id="ARBA00022989"/>
    </source>
</evidence>
<sequence length="171" mass="18634">MLVGLVLLYVGVVLFQNGLWLLGRIGDREVALPNFFSGAVLAFVSLDLVVGSSLTLGAAKSAALILLFGITFLWVGFNQINGHDGRGLGWYCLSVVAILVPIAIESYRAAATTWEHWFTLCWLLWAVLYAMFFLLLVKGMRIGRPTGWMALFNSVVTGLLPGYLLLGGHMA</sequence>
<dbReference type="Gene3D" id="1.25.40.600">
    <property type="match status" value="1"/>
</dbReference>
<dbReference type="InterPro" id="IPR038523">
    <property type="entry name" value="AmiSUreI_transpt_sf"/>
</dbReference>
<keyword evidence="7 8" id="KW-0472">Membrane</keyword>
<feature type="transmembrane region" description="Helical" evidence="8">
    <location>
        <begin position="56"/>
        <end position="76"/>
    </location>
</feature>
<evidence type="ECO:0000256" key="7">
    <source>
        <dbReference type="ARBA" id="ARBA00023136"/>
    </source>
</evidence>
<dbReference type="EMBL" id="JBFNQD010000001">
    <property type="protein sequence ID" value="MEW9304183.1"/>
    <property type="molecule type" value="Genomic_DNA"/>
</dbReference>
<name>A0ABV3PF97_9HYPH</name>
<dbReference type="RefSeq" id="WP_367622659.1">
    <property type="nucleotide sequence ID" value="NZ_JBFNQD010000001.1"/>
</dbReference>
<keyword evidence="10" id="KW-1185">Reference proteome</keyword>
<evidence type="ECO:0000256" key="3">
    <source>
        <dbReference type="ARBA" id="ARBA00022448"/>
    </source>
</evidence>
<protein>
    <submittedName>
        <fullName evidence="9">AmiS/UreI family transporter</fullName>
    </submittedName>
</protein>
<comment type="subcellular location">
    <subcellularLocation>
        <location evidence="1">Cell membrane</location>
        <topology evidence="1">Multi-pass membrane protein</topology>
    </subcellularLocation>
</comment>
<keyword evidence="4" id="KW-1003">Cell membrane</keyword>
<evidence type="ECO:0000313" key="9">
    <source>
        <dbReference type="EMBL" id="MEW9304183.1"/>
    </source>
</evidence>
<evidence type="ECO:0000256" key="2">
    <source>
        <dbReference type="ARBA" id="ARBA00010068"/>
    </source>
</evidence>
<feature type="transmembrane region" description="Helical" evidence="8">
    <location>
        <begin position="30"/>
        <end position="50"/>
    </location>
</feature>
<feature type="transmembrane region" description="Helical" evidence="8">
    <location>
        <begin position="88"/>
        <end position="104"/>
    </location>
</feature>
<keyword evidence="6 8" id="KW-1133">Transmembrane helix</keyword>
<organism evidence="9 10">
    <name type="scientific">Labrys neptuniae</name>
    <dbReference type="NCBI Taxonomy" id="376174"/>
    <lineage>
        <taxon>Bacteria</taxon>
        <taxon>Pseudomonadati</taxon>
        <taxon>Pseudomonadota</taxon>
        <taxon>Alphaproteobacteria</taxon>
        <taxon>Hyphomicrobiales</taxon>
        <taxon>Xanthobacteraceae</taxon>
        <taxon>Labrys</taxon>
    </lineage>
</organism>
<feature type="transmembrane region" description="Helical" evidence="8">
    <location>
        <begin position="148"/>
        <end position="166"/>
    </location>
</feature>
<comment type="caution">
    <text evidence="9">The sequence shown here is derived from an EMBL/GenBank/DDBJ whole genome shotgun (WGS) entry which is preliminary data.</text>
</comment>
<keyword evidence="5 8" id="KW-0812">Transmembrane</keyword>